<dbReference type="EMBL" id="CABFNB010000167">
    <property type="protein sequence ID" value="VTZ66054.1"/>
    <property type="molecule type" value="Genomic_DNA"/>
</dbReference>
<protein>
    <submittedName>
        <fullName evidence="1">Uncharacterized protein</fullName>
    </submittedName>
</protein>
<dbReference type="Proteomes" id="UP000507954">
    <property type="component" value="Unassembled WGS sequence"/>
</dbReference>
<gene>
    <name evidence="1" type="ORF">EMEDMD4_950003</name>
</gene>
<organism evidence="1">
    <name type="scientific">Sinorhizobium medicae</name>
    <dbReference type="NCBI Taxonomy" id="110321"/>
    <lineage>
        <taxon>Bacteria</taxon>
        <taxon>Pseudomonadati</taxon>
        <taxon>Pseudomonadota</taxon>
        <taxon>Alphaproteobacteria</taxon>
        <taxon>Hyphomicrobiales</taxon>
        <taxon>Rhizobiaceae</taxon>
        <taxon>Sinorhizobium/Ensifer group</taxon>
        <taxon>Sinorhizobium</taxon>
    </lineage>
</organism>
<proteinExistence type="predicted"/>
<name>A0A508X8X5_9HYPH</name>
<reference evidence="1" key="1">
    <citation type="submission" date="2019-06" db="EMBL/GenBank/DDBJ databases">
        <authorList>
            <person name="Le Quere A."/>
            <person name="Colella S."/>
        </authorList>
    </citation>
    <scope>NUCLEOTIDE SEQUENCE</scope>
    <source>
        <strain evidence="1">EmedicaeMD41</strain>
    </source>
</reference>
<dbReference type="AlphaFoldDB" id="A0A508X8X5"/>
<accession>A0A508X8X5</accession>
<evidence type="ECO:0000313" key="1">
    <source>
        <dbReference type="EMBL" id="VTZ66054.1"/>
    </source>
</evidence>
<sequence length="110" mass="11254">MSTGFTRVAAPSHPTYADVKGRAGNANSRGLTVNAVMPGVTKTDMNAEYRPAPGVSQAVPHCAEPASACGCFCPLSAKPIGDDPLGQIKPASSSASQMVNCWITVSGTYP</sequence>